<dbReference type="OrthoDB" id="9771932at2"/>
<dbReference type="RefSeq" id="WP_109726302.1">
    <property type="nucleotide sequence ID" value="NZ_QGDI01000005.1"/>
</dbReference>
<dbReference type="SUPFAM" id="SSF51556">
    <property type="entry name" value="Metallo-dependent hydrolases"/>
    <property type="match status" value="1"/>
</dbReference>
<proteinExistence type="predicted"/>
<dbReference type="Gene3D" id="3.20.20.140">
    <property type="entry name" value="Metal-dependent hydrolases"/>
    <property type="match status" value="1"/>
</dbReference>
<reference evidence="2 3" key="1">
    <citation type="submission" date="2018-05" db="EMBL/GenBank/DDBJ databases">
        <title>The Hungate 1000. A catalogue of reference genomes from the rumen microbiome.</title>
        <authorList>
            <person name="Kelly W."/>
        </authorList>
    </citation>
    <scope>NUCLEOTIDE SEQUENCE [LARGE SCALE GENOMIC DNA]</scope>
    <source>
        <strain evidence="2 3">SAb67</strain>
    </source>
</reference>
<accession>A0A315Y1A4</accession>
<dbReference type="Proteomes" id="UP000245720">
    <property type="component" value="Unassembled WGS sequence"/>
</dbReference>
<dbReference type="EMBL" id="QGDI01000005">
    <property type="protein sequence ID" value="PWJ13016.1"/>
    <property type="molecule type" value="Genomic_DNA"/>
</dbReference>
<protein>
    <recommendedName>
        <fullName evidence="1">Amidohydrolase-related domain-containing protein</fullName>
    </recommendedName>
</protein>
<dbReference type="AlphaFoldDB" id="A0A315Y1A4"/>
<dbReference type="CDD" id="cd01292">
    <property type="entry name" value="metallo-dependent_hydrolases"/>
    <property type="match status" value="1"/>
</dbReference>
<comment type="caution">
    <text evidence="2">The sequence shown here is derived from an EMBL/GenBank/DDBJ whole genome shotgun (WGS) entry which is preliminary data.</text>
</comment>
<evidence type="ECO:0000259" key="1">
    <source>
        <dbReference type="Pfam" id="PF04909"/>
    </source>
</evidence>
<evidence type="ECO:0000313" key="2">
    <source>
        <dbReference type="EMBL" id="PWJ13016.1"/>
    </source>
</evidence>
<dbReference type="InterPro" id="IPR032466">
    <property type="entry name" value="Metal_Hydrolase"/>
</dbReference>
<evidence type="ECO:0000313" key="3">
    <source>
        <dbReference type="Proteomes" id="UP000245720"/>
    </source>
</evidence>
<feature type="domain" description="Amidohydrolase-related" evidence="1">
    <location>
        <begin position="4"/>
        <end position="250"/>
    </location>
</feature>
<organism evidence="2 3">
    <name type="scientific">Ruminococcus flavefaciens</name>
    <dbReference type="NCBI Taxonomy" id="1265"/>
    <lineage>
        <taxon>Bacteria</taxon>
        <taxon>Bacillati</taxon>
        <taxon>Bacillota</taxon>
        <taxon>Clostridia</taxon>
        <taxon>Eubacteriales</taxon>
        <taxon>Oscillospiraceae</taxon>
        <taxon>Ruminococcus</taxon>
    </lineage>
</organism>
<sequence length="257" mass="28952">MVTDAHIHLPWQEPDLDAKRDRLMAELDKNGVSSGVVIADSELESVIGSAAECAELFRGSDNIRVVAGISPLISFEGQLRLCRELLDCRDIAGLKVYTGHEDFYCTDSSLFPVYDLAAEYRVPVLFHTGWDNSHYASPERMKELAESRPQNTFVYCHCFYPDTEKCFEVLGDCGNVMFDTSSLADSEEHIPAIAESLEGAIERMPYRIMYGSDYGSCDMGAHIRFAEGLHLTDTQRRLFMWGNAARLYGIMQGRRPR</sequence>
<dbReference type="GO" id="GO:0016787">
    <property type="term" value="F:hydrolase activity"/>
    <property type="evidence" value="ECO:0007669"/>
    <property type="project" value="InterPro"/>
</dbReference>
<name>A0A315Y1A4_RUMFL</name>
<dbReference type="Pfam" id="PF04909">
    <property type="entry name" value="Amidohydro_2"/>
    <property type="match status" value="1"/>
</dbReference>
<gene>
    <name evidence="2" type="ORF">IE37_01515</name>
</gene>
<dbReference type="InterPro" id="IPR006680">
    <property type="entry name" value="Amidohydro-rel"/>
</dbReference>